<dbReference type="OrthoDB" id="8019720at2"/>
<keyword evidence="4" id="KW-1133">Transmembrane helix</keyword>
<feature type="region of interest" description="Disordered" evidence="3">
    <location>
        <begin position="828"/>
        <end position="847"/>
    </location>
</feature>
<keyword evidence="4" id="KW-0812">Transmembrane</keyword>
<dbReference type="EMBL" id="FZOS01000002">
    <property type="protein sequence ID" value="SNS20695.1"/>
    <property type="molecule type" value="Genomic_DNA"/>
</dbReference>
<accession>A0A239CKJ1</accession>
<evidence type="ECO:0000256" key="2">
    <source>
        <dbReference type="SAM" id="Coils"/>
    </source>
</evidence>
<keyword evidence="2" id="KW-0175">Coiled coil</keyword>
<organism evidence="6 7">
    <name type="scientific">Edaphosphingomonas laterariae</name>
    <dbReference type="NCBI Taxonomy" id="861865"/>
    <lineage>
        <taxon>Bacteria</taxon>
        <taxon>Pseudomonadati</taxon>
        <taxon>Pseudomonadota</taxon>
        <taxon>Alphaproteobacteria</taxon>
        <taxon>Sphingomonadales</taxon>
        <taxon>Rhizorhabdaceae</taxon>
        <taxon>Edaphosphingomonas</taxon>
    </lineage>
</organism>
<evidence type="ECO:0000313" key="6">
    <source>
        <dbReference type="EMBL" id="SNS20695.1"/>
    </source>
</evidence>
<feature type="domain" description="Phage tail tape measure protein" evidence="5">
    <location>
        <begin position="233"/>
        <end position="445"/>
    </location>
</feature>
<protein>
    <submittedName>
        <fullName evidence="6">Phage tail tape measure protein, TP901 family, core region</fullName>
    </submittedName>
</protein>
<dbReference type="Proteomes" id="UP000198281">
    <property type="component" value="Unassembled WGS sequence"/>
</dbReference>
<gene>
    <name evidence="6" type="ORF">SAMN06295912_102265</name>
</gene>
<keyword evidence="1" id="KW-1188">Viral release from host cell</keyword>
<evidence type="ECO:0000256" key="3">
    <source>
        <dbReference type="SAM" id="MobiDB-lite"/>
    </source>
</evidence>
<evidence type="ECO:0000313" key="7">
    <source>
        <dbReference type="Proteomes" id="UP000198281"/>
    </source>
</evidence>
<dbReference type="AlphaFoldDB" id="A0A239CKJ1"/>
<feature type="transmembrane region" description="Helical" evidence="4">
    <location>
        <begin position="577"/>
        <end position="600"/>
    </location>
</feature>
<feature type="transmembrane region" description="Helical" evidence="4">
    <location>
        <begin position="660"/>
        <end position="681"/>
    </location>
</feature>
<keyword evidence="4" id="KW-0472">Membrane</keyword>
<feature type="transmembrane region" description="Helical" evidence="4">
    <location>
        <begin position="177"/>
        <end position="203"/>
    </location>
</feature>
<dbReference type="NCBIfam" id="TIGR01760">
    <property type="entry name" value="tape_meas_TP901"/>
    <property type="match status" value="1"/>
</dbReference>
<dbReference type="PANTHER" id="PTHR37813:SF1">
    <property type="entry name" value="FELS-2 PROPHAGE PROTEIN"/>
    <property type="match status" value="1"/>
</dbReference>
<feature type="coiled-coil region" evidence="2">
    <location>
        <begin position="98"/>
        <end position="129"/>
    </location>
</feature>
<dbReference type="PANTHER" id="PTHR37813">
    <property type="entry name" value="FELS-2 PROPHAGE PROTEIN"/>
    <property type="match status" value="1"/>
</dbReference>
<reference evidence="7" key="1">
    <citation type="submission" date="2017-06" db="EMBL/GenBank/DDBJ databases">
        <authorList>
            <person name="Varghese N."/>
            <person name="Submissions S."/>
        </authorList>
    </citation>
    <scope>NUCLEOTIDE SEQUENCE [LARGE SCALE GENOMIC DNA]</scope>
    <source>
        <strain evidence="7">LNB2</strain>
    </source>
</reference>
<dbReference type="RefSeq" id="WP_144033706.1">
    <property type="nucleotide sequence ID" value="NZ_FZOS01000002.1"/>
</dbReference>
<feature type="compositionally biased region" description="Acidic residues" evidence="3">
    <location>
        <begin position="838"/>
        <end position="847"/>
    </location>
</feature>
<name>A0A239CKJ1_9SPHN</name>
<feature type="transmembrane region" description="Helical" evidence="4">
    <location>
        <begin position="620"/>
        <end position="640"/>
    </location>
</feature>
<evidence type="ECO:0000256" key="1">
    <source>
        <dbReference type="ARBA" id="ARBA00022612"/>
    </source>
</evidence>
<dbReference type="InterPro" id="IPR010090">
    <property type="entry name" value="Phage_tape_meas"/>
</dbReference>
<feature type="transmembrane region" description="Helical" evidence="4">
    <location>
        <begin position="547"/>
        <end position="571"/>
    </location>
</feature>
<keyword evidence="7" id="KW-1185">Reference proteome</keyword>
<dbReference type="Pfam" id="PF10145">
    <property type="entry name" value="PhageMin_Tail"/>
    <property type="match status" value="1"/>
</dbReference>
<evidence type="ECO:0000259" key="5">
    <source>
        <dbReference type="Pfam" id="PF10145"/>
    </source>
</evidence>
<evidence type="ECO:0000256" key="4">
    <source>
        <dbReference type="SAM" id="Phobius"/>
    </source>
</evidence>
<feature type="compositionally biased region" description="Basic and acidic residues" evidence="3">
    <location>
        <begin position="828"/>
        <end position="837"/>
    </location>
</feature>
<proteinExistence type="predicted"/>
<sequence>MADRNLRMKVILEGLDRLTAPLKSVAAASGGAGRSLKDTNDKLRALQASQAKIATFRALKQQFGETEAAMGEAQRRVASLAREIAATDSPTKKMAAAFERAKREARTLKVEHQQQAEKLQQLRRDLGDAGINTGRLAEHERRLRTEVAATTARLKQQTDQLGKMEAARRNSDKMRDLSGTAATAGLSMIGAGVAAGAPVVGAVKQAMTLESAMADVAKVTNMTRPQIEGLSNDFLDMQDNIPVAAAELAAIAAAAGAAGVGMDKLGRPMADQRAQLKEFTRDAAEMGVAFDMTADIAGETMAKWRAAFQLPQQDIRALGDRVNALTNTFGGKAANISDIVTRIGSLGAVGGLVAHEIAALGSSLDSIGIPSEVAATGIKNTMLALTKGEAATKSQAKAFRALGLDAVNVAKDMQRDAGATILDVFGRLRKLPKEAQAGALTQLFGSESVAAIAPLLTNLDGLKARLDLVGDASNTAGSMHAEFLNRIGTTEGATGLAANALSGLNITMGKALLPTVVKLAGIVGRAASATRKWAGEHPKLAKGLMMFMAAGAGLLILLGGLALGFAALTAAAAPLGIALAPLLLIVAAVAAVAAAAYLIYDNWDGIVAFFSGIWTQLKQAFDGGIVGVIGLLWSFHKMVWNALWEGLKQVAAMLPSAAGFLFGAMKTLFFNSFLALPSLLFQFGVDSIKGLVNGLLSYVPSLQGTVNRIAGMIPESVRSLLGIHSPSRVFAQIGGFVMQGLDQGIGANEGGPIARVKGIAGDLTRALAAGAAVPAIAAAPMAAPAAAATVAGGGGAASYTFNIHAAPGMDAEQLADLVAQKVREIEREKAAGKRSSYDDEGDFGGFV</sequence>